<dbReference type="InterPro" id="IPR001036">
    <property type="entry name" value="Acrflvin-R"/>
</dbReference>
<feature type="transmembrane region" description="Helical" evidence="1">
    <location>
        <begin position="973"/>
        <end position="999"/>
    </location>
</feature>
<evidence type="ECO:0000313" key="2">
    <source>
        <dbReference type="EMBL" id="AGY57743.1"/>
    </source>
</evidence>
<proteinExistence type="predicted"/>
<evidence type="ECO:0000256" key="1">
    <source>
        <dbReference type="SAM" id="Phobius"/>
    </source>
</evidence>
<dbReference type="InterPro" id="IPR027463">
    <property type="entry name" value="AcrB_DN_DC_subdom"/>
</dbReference>
<gene>
    <name evidence="2" type="ORF">GKIL_1497</name>
</gene>
<feature type="transmembrane region" description="Helical" evidence="1">
    <location>
        <begin position="844"/>
        <end position="863"/>
    </location>
</feature>
<keyword evidence="1" id="KW-0812">Transmembrane</keyword>
<feature type="transmembrane region" description="Helical" evidence="1">
    <location>
        <begin position="390"/>
        <end position="412"/>
    </location>
</feature>
<keyword evidence="3" id="KW-1185">Reference proteome</keyword>
<dbReference type="PANTHER" id="PTHR32063:SF77">
    <property type="entry name" value="ACR FAMILY TRANSPORT PROTEIN"/>
    <property type="match status" value="1"/>
</dbReference>
<evidence type="ECO:0000313" key="3">
    <source>
        <dbReference type="Proteomes" id="UP000017396"/>
    </source>
</evidence>
<dbReference type="RefSeq" id="WP_023172850.1">
    <property type="nucleotide sequence ID" value="NC_022600.1"/>
</dbReference>
<feature type="transmembrane region" description="Helical" evidence="1">
    <location>
        <begin position="332"/>
        <end position="354"/>
    </location>
</feature>
<keyword evidence="1" id="KW-0472">Membrane</keyword>
<dbReference type="KEGG" id="glj:GKIL_1497"/>
<dbReference type="Gene3D" id="3.30.70.1320">
    <property type="entry name" value="Multidrug efflux transporter AcrB pore domain like"/>
    <property type="match status" value="1"/>
</dbReference>
<feature type="transmembrane region" description="Helical" evidence="1">
    <location>
        <begin position="896"/>
        <end position="921"/>
    </location>
</feature>
<feature type="transmembrane region" description="Helical" evidence="1">
    <location>
        <begin position="432"/>
        <end position="452"/>
    </location>
</feature>
<dbReference type="HOGENOM" id="CLU_002755_1_1_3"/>
<dbReference type="Gene3D" id="3.30.70.1440">
    <property type="entry name" value="Multidrug efflux transporter AcrB pore domain"/>
    <property type="match status" value="1"/>
</dbReference>
<organism evidence="2 3">
    <name type="scientific">Gloeobacter kilaueensis (strain ATCC BAA-2537 / CCAP 1431/1 / ULC 316 / JS1)</name>
    <dbReference type="NCBI Taxonomy" id="1183438"/>
    <lineage>
        <taxon>Bacteria</taxon>
        <taxon>Bacillati</taxon>
        <taxon>Cyanobacteriota</taxon>
        <taxon>Cyanophyceae</taxon>
        <taxon>Gloeobacterales</taxon>
        <taxon>Gloeobacteraceae</taxon>
        <taxon>Gloeobacter</taxon>
    </lineage>
</organism>
<dbReference type="Gene3D" id="3.30.70.1430">
    <property type="entry name" value="Multidrug efflux transporter AcrB pore domain"/>
    <property type="match status" value="2"/>
</dbReference>
<feature type="transmembrane region" description="Helical" evidence="1">
    <location>
        <begin position="870"/>
        <end position="890"/>
    </location>
</feature>
<feature type="transmembrane region" description="Helical" evidence="1">
    <location>
        <begin position="942"/>
        <end position="961"/>
    </location>
</feature>
<dbReference type="PANTHER" id="PTHR32063">
    <property type="match status" value="1"/>
</dbReference>
<feature type="transmembrane region" description="Helical" evidence="1">
    <location>
        <begin position="361"/>
        <end position="378"/>
    </location>
</feature>
<keyword evidence="1" id="KW-1133">Transmembrane helix</keyword>
<dbReference type="OrthoDB" id="9791035at2"/>
<dbReference type="SUPFAM" id="SSF82714">
    <property type="entry name" value="Multidrug efflux transporter AcrB TolC docking domain, DN and DC subdomains"/>
    <property type="match status" value="2"/>
</dbReference>
<dbReference type="STRING" id="1183438.GKIL_1497"/>
<dbReference type="SUPFAM" id="SSF82866">
    <property type="entry name" value="Multidrug efflux transporter AcrB transmembrane domain"/>
    <property type="match status" value="2"/>
</dbReference>
<feature type="transmembrane region" description="Helical" evidence="1">
    <location>
        <begin position="519"/>
        <end position="539"/>
    </location>
</feature>
<dbReference type="eggNOG" id="COG0841">
    <property type="taxonomic scope" value="Bacteria"/>
</dbReference>
<reference evidence="2 3" key="1">
    <citation type="journal article" date="2013" name="PLoS ONE">
        <title>Cultivation and Complete Genome Sequencing of Gloeobacter kilaueensis sp. nov., from a Lava Cave in Kilauea Caldera, Hawai'i.</title>
        <authorList>
            <person name="Saw J.H."/>
            <person name="Schatz M."/>
            <person name="Brown M.V."/>
            <person name="Kunkel D.D."/>
            <person name="Foster J.S."/>
            <person name="Shick H."/>
            <person name="Christensen S."/>
            <person name="Hou S."/>
            <person name="Wan X."/>
            <person name="Donachie S.P."/>
        </authorList>
    </citation>
    <scope>NUCLEOTIDE SEQUENCE [LARGE SCALE GENOMIC DNA]</scope>
    <source>
        <strain evidence="3">JS</strain>
    </source>
</reference>
<accession>U5QFT3</accession>
<dbReference type="SUPFAM" id="SSF82693">
    <property type="entry name" value="Multidrug efflux transporter AcrB pore domain, PN1, PN2, PC1 and PC2 subdomains"/>
    <property type="match status" value="3"/>
</dbReference>
<dbReference type="GO" id="GO:0042910">
    <property type="term" value="F:xenobiotic transmembrane transporter activity"/>
    <property type="evidence" value="ECO:0007669"/>
    <property type="project" value="TreeGrafter"/>
</dbReference>
<dbReference type="Gene3D" id="3.30.2090.10">
    <property type="entry name" value="Multidrug efflux transporter AcrB TolC docking domain, DN and DC subdomains"/>
    <property type="match status" value="2"/>
</dbReference>
<dbReference type="PRINTS" id="PR00702">
    <property type="entry name" value="ACRIFLAVINRP"/>
</dbReference>
<name>U5QFT3_GLOK1</name>
<dbReference type="Gene3D" id="1.20.1640.10">
    <property type="entry name" value="Multidrug efflux transporter AcrB transmembrane domain"/>
    <property type="match status" value="2"/>
</dbReference>
<dbReference type="AlphaFoldDB" id="U5QFT3"/>
<dbReference type="Proteomes" id="UP000017396">
    <property type="component" value="Chromosome"/>
</dbReference>
<sequence>MRWNISAWSIRNPVPTFVLFLLLTVSGVAAFLTLGIAADPDIDVPAVSVTVTQLGAAPKELETQVTRKVEDAVASLGNIKHISSTVVDGSSTTRIEFILGTSTDRAVNDVRDAVTKIRASLPQAIDQPVVRRIDEVGGPILGYTVSSKQRTAAQLSWLVDNQISRAVLSIPGVSRVSRFGGVSREVRVLLDPQRLQALGIGADQVHAQIRALNIDLPGGRGELGTSEQVIRTLGSAPTVEKLASAMIALPDRRYARLDTLGRVIDGTGEQRQLAYLDGKPGVAFEVARSVGSNLVGVETAIAKKVEQLRRTLPSDIHIDLTWTLGDYVRESYSASIEALLLGAALAVVVIWVFLRDWRSTFIAALAMPLSAIPAFAVMRSLNFTLNSMTLLALALVVGILVDDAIVEIENIVRHIGMGKPPFQAALDAADEIGLAVVATTMTIVAVFVPVAFMGGIQGQFYRQFGITVAAAVLFSLLVARMATPLMAAYLLVPLPDRTERSWLMRFYERCLGWALDRRLVAVLLAAIFFAGSLVLFQAIPTALIGSFDDGQSTLNIELPPGTTFKSTRRAVEAVNHILLAQPEVEKLESDMGSWENDNRVNQANFYVTFKPRSERKSKQQFEADIRKALIEIPGIRFAFAGTGWDTSKALQVVLKGDDSAALEREAALLTDQMRSLSGLTDISSSAAIRRPEIQVRPRFDRAAELGVSVQSIARTALVATLGDSDANLARFNLPGRQIYIRVQLDPAFRSNLETIRNLQVATASGSLIPLKAVADIEMTSGTAQIDRYDRSRQVTVGANLLPGTELGPAVARVLALPALRNLPPGVRAQLKGDAENQKDVFENFGGAMAAAVLLIYAVLVLLFGGFLQPLTIMMSLPLSLGGVVLGLLAFGKALGLYALIGILMLMGLVTKNAILLVEYALLARREGMSRRDALTNAGRSRLRPILMTTVAMIAGMLPIALGWGAGAEVRSPMAVAVIGGLMTSTLLTLIVVPVVFTLVDDLQLVLARLFARLQPTRPAVSAPTQQE</sequence>
<dbReference type="EMBL" id="CP003587">
    <property type="protein sequence ID" value="AGY57743.1"/>
    <property type="molecule type" value="Genomic_DNA"/>
</dbReference>
<dbReference type="Pfam" id="PF00873">
    <property type="entry name" value="ACR_tran"/>
    <property type="match status" value="1"/>
</dbReference>
<feature type="transmembrane region" description="Helical" evidence="1">
    <location>
        <begin position="464"/>
        <end position="492"/>
    </location>
</feature>
<dbReference type="GO" id="GO:0005886">
    <property type="term" value="C:plasma membrane"/>
    <property type="evidence" value="ECO:0007669"/>
    <property type="project" value="TreeGrafter"/>
</dbReference>
<protein>
    <submittedName>
        <fullName evidence="2">Acriflavin resistance protein</fullName>
    </submittedName>
</protein>